<dbReference type="GO" id="GO:0006062">
    <property type="term" value="P:sorbitol catabolic process"/>
    <property type="evidence" value="ECO:0007669"/>
    <property type="project" value="TreeGrafter"/>
</dbReference>
<evidence type="ECO:0000256" key="4">
    <source>
        <dbReference type="ARBA" id="ARBA00022833"/>
    </source>
</evidence>
<dbReference type="InterPro" id="IPR013154">
    <property type="entry name" value="ADH-like_N"/>
</dbReference>
<comment type="cofactor">
    <cofactor evidence="1 7">
        <name>Zn(2+)</name>
        <dbReference type="ChEBI" id="CHEBI:29105"/>
    </cofactor>
</comment>
<dbReference type="PROSITE" id="PS00059">
    <property type="entry name" value="ADH_ZINC"/>
    <property type="match status" value="1"/>
</dbReference>
<dbReference type="EMBL" id="JAEOAQ010000002">
    <property type="protein sequence ID" value="KAG5420884.1"/>
    <property type="molecule type" value="Genomic_DNA"/>
</dbReference>
<dbReference type="SUPFAM" id="SSF51735">
    <property type="entry name" value="NAD(P)-binding Rossmann-fold domains"/>
    <property type="match status" value="1"/>
</dbReference>
<evidence type="ECO:0000256" key="2">
    <source>
        <dbReference type="ARBA" id="ARBA00008072"/>
    </source>
</evidence>
<proteinExistence type="inferred from homology"/>
<gene>
    <name evidence="9" type="ORF">I9W82_002765</name>
</gene>
<keyword evidence="4 7" id="KW-0862">Zinc</keyword>
<evidence type="ECO:0000259" key="8">
    <source>
        <dbReference type="SMART" id="SM00829"/>
    </source>
</evidence>
<protein>
    <submittedName>
        <fullName evidence="9">XYL2</fullName>
    </submittedName>
</protein>
<dbReference type="InterPro" id="IPR045306">
    <property type="entry name" value="SDH-like"/>
</dbReference>
<evidence type="ECO:0000256" key="6">
    <source>
        <dbReference type="ARBA" id="ARBA00023027"/>
    </source>
</evidence>
<evidence type="ECO:0000313" key="9">
    <source>
        <dbReference type="EMBL" id="KAG5420884.1"/>
    </source>
</evidence>
<sequence>MSHIQPVNPSLVLNKIDDLSFENAPIPHITEPTDVIVEVKKTGICGSDIHYYAHGKIGQFVLRKPMVMGHESSGVVSEVGSGVKHLKVGDRVAIEPGVPSRYSEAYKSGKYELCPCMTFAATPPVNPDGEPAQGTLCKYYKAPADFLYKLPESVSLELGAMVEPLTVGVHAIKLVNLSFGENVVVFGAGPVGLLAASSAKVYGAQNVMIVDIFDDKLKLAKEIGAATHTFNSKTGDFNDLIKAFGGVRPDVVLECSGAAACIKMAVQVVADGGRIAQIGNAGGDVPFPIIEFATREITLFGSFRYGYGDYATAIKILDQNYGRGKEHILVDFERLITDRFPFDEAIKAYDTVREGKGTVKCIIDGPL</sequence>
<dbReference type="InterPro" id="IPR011032">
    <property type="entry name" value="GroES-like_sf"/>
</dbReference>
<evidence type="ECO:0000313" key="10">
    <source>
        <dbReference type="Proteomes" id="UP000669133"/>
    </source>
</evidence>
<reference evidence="9 10" key="1">
    <citation type="submission" date="2020-12" db="EMBL/GenBank/DDBJ databases">
        <title>Effect of drift, selection, and recombination on the evolution of hybrid genomes in Candida yeast pathogens.</title>
        <authorList>
            <person name="Mixao V."/>
            <person name="Ksiezopolska E."/>
            <person name="Saus E."/>
            <person name="Boekhout T."/>
            <person name="Gacser A."/>
            <person name="Gabaldon T."/>
        </authorList>
    </citation>
    <scope>NUCLEOTIDE SEQUENCE [LARGE SCALE GENOMIC DNA]</scope>
    <source>
        <strain evidence="9 10">BP57</strain>
    </source>
</reference>
<comment type="caution">
    <text evidence="9">The sequence shown here is derived from an EMBL/GenBank/DDBJ whole genome shotgun (WGS) entry which is preliminary data.</text>
</comment>
<comment type="similarity">
    <text evidence="2 7">Belongs to the zinc-containing alcohol dehydrogenase family.</text>
</comment>
<keyword evidence="5" id="KW-0560">Oxidoreductase</keyword>
<dbReference type="Gene3D" id="3.40.50.720">
    <property type="entry name" value="NAD(P)-binding Rossmann-like Domain"/>
    <property type="match status" value="1"/>
</dbReference>
<dbReference type="AlphaFoldDB" id="A0A8H7ZIR3"/>
<dbReference type="GeneID" id="93651394"/>
<dbReference type="Pfam" id="PF00107">
    <property type="entry name" value="ADH_zinc_N"/>
    <property type="match status" value="1"/>
</dbReference>
<evidence type="ECO:0000256" key="7">
    <source>
        <dbReference type="RuleBase" id="RU361277"/>
    </source>
</evidence>
<dbReference type="InterPro" id="IPR036291">
    <property type="entry name" value="NAD(P)-bd_dom_sf"/>
</dbReference>
<keyword evidence="10" id="KW-1185">Reference proteome</keyword>
<keyword evidence="6" id="KW-0520">NAD</keyword>
<dbReference type="InterPro" id="IPR013149">
    <property type="entry name" value="ADH-like_C"/>
</dbReference>
<organism evidence="9 10">
    <name type="scientific">Candida metapsilosis</name>
    <dbReference type="NCBI Taxonomy" id="273372"/>
    <lineage>
        <taxon>Eukaryota</taxon>
        <taxon>Fungi</taxon>
        <taxon>Dikarya</taxon>
        <taxon>Ascomycota</taxon>
        <taxon>Saccharomycotina</taxon>
        <taxon>Pichiomycetes</taxon>
        <taxon>Debaryomycetaceae</taxon>
        <taxon>Candida/Lodderomyces clade</taxon>
        <taxon>Candida</taxon>
    </lineage>
</organism>
<dbReference type="Gene3D" id="3.90.180.10">
    <property type="entry name" value="Medium-chain alcohol dehydrogenases, catalytic domain"/>
    <property type="match status" value="1"/>
</dbReference>
<name>A0A8H7ZIR3_9ASCO</name>
<dbReference type="OrthoDB" id="3941538at2759"/>
<evidence type="ECO:0000256" key="5">
    <source>
        <dbReference type="ARBA" id="ARBA00023002"/>
    </source>
</evidence>
<dbReference type="FunFam" id="3.40.50.720:FF:000068">
    <property type="entry name" value="Sorbitol dehydrogenase"/>
    <property type="match status" value="1"/>
</dbReference>
<accession>A0A8H7ZIR3</accession>
<dbReference type="InterPro" id="IPR020843">
    <property type="entry name" value="ER"/>
</dbReference>
<dbReference type="SMART" id="SM00829">
    <property type="entry name" value="PKS_ER"/>
    <property type="match status" value="1"/>
</dbReference>
<dbReference type="InterPro" id="IPR002328">
    <property type="entry name" value="ADH_Zn_CS"/>
</dbReference>
<dbReference type="CDD" id="cd05285">
    <property type="entry name" value="sorbitol_DH"/>
    <property type="match status" value="1"/>
</dbReference>
<dbReference type="PANTHER" id="PTHR43161:SF9">
    <property type="entry name" value="SORBITOL DEHYDROGENASE"/>
    <property type="match status" value="1"/>
</dbReference>
<evidence type="ECO:0000256" key="1">
    <source>
        <dbReference type="ARBA" id="ARBA00001947"/>
    </source>
</evidence>
<keyword evidence="3 7" id="KW-0479">Metal-binding</keyword>
<dbReference type="RefSeq" id="XP_067550000.1">
    <property type="nucleotide sequence ID" value="XM_067691656.1"/>
</dbReference>
<dbReference type="SUPFAM" id="SSF50129">
    <property type="entry name" value="GroES-like"/>
    <property type="match status" value="1"/>
</dbReference>
<dbReference type="PANTHER" id="PTHR43161">
    <property type="entry name" value="SORBITOL DEHYDROGENASE"/>
    <property type="match status" value="1"/>
</dbReference>
<dbReference type="Proteomes" id="UP000669133">
    <property type="component" value="Unassembled WGS sequence"/>
</dbReference>
<dbReference type="Pfam" id="PF08240">
    <property type="entry name" value="ADH_N"/>
    <property type="match status" value="1"/>
</dbReference>
<feature type="domain" description="Enoyl reductase (ER)" evidence="8">
    <location>
        <begin position="14"/>
        <end position="363"/>
    </location>
</feature>
<dbReference type="GO" id="GO:0008270">
    <property type="term" value="F:zinc ion binding"/>
    <property type="evidence" value="ECO:0007669"/>
    <property type="project" value="InterPro"/>
</dbReference>
<dbReference type="GO" id="GO:0003939">
    <property type="term" value="F:L-iditol 2-dehydrogenase (NAD+) activity"/>
    <property type="evidence" value="ECO:0007669"/>
    <property type="project" value="TreeGrafter"/>
</dbReference>
<evidence type="ECO:0000256" key="3">
    <source>
        <dbReference type="ARBA" id="ARBA00022723"/>
    </source>
</evidence>